<dbReference type="PANTHER" id="PTHR10715">
    <property type="entry name" value="60S RIBOSOMAL PROTEIN L6"/>
    <property type="match status" value="1"/>
</dbReference>
<keyword evidence="1" id="KW-0812">Transmembrane</keyword>
<dbReference type="AlphaFoldDB" id="A0A7J7E564"/>
<organism evidence="2 3">
    <name type="scientific">Diceros bicornis minor</name>
    <name type="common">South-central black rhinoceros</name>
    <dbReference type="NCBI Taxonomy" id="77932"/>
    <lineage>
        <taxon>Eukaryota</taxon>
        <taxon>Metazoa</taxon>
        <taxon>Chordata</taxon>
        <taxon>Craniata</taxon>
        <taxon>Vertebrata</taxon>
        <taxon>Euteleostomi</taxon>
        <taxon>Mammalia</taxon>
        <taxon>Eutheria</taxon>
        <taxon>Laurasiatheria</taxon>
        <taxon>Perissodactyla</taxon>
        <taxon>Rhinocerotidae</taxon>
        <taxon>Diceros</taxon>
    </lineage>
</organism>
<evidence type="ECO:0000313" key="2">
    <source>
        <dbReference type="EMBL" id="KAF5910831.1"/>
    </source>
</evidence>
<keyword evidence="1" id="KW-0472">Membrane</keyword>
<comment type="caution">
    <text evidence="2">The sequence shown here is derived from an EMBL/GenBank/DDBJ whole genome shotgun (WGS) entry which is preliminary data.</text>
</comment>
<evidence type="ECO:0000256" key="1">
    <source>
        <dbReference type="SAM" id="Phobius"/>
    </source>
</evidence>
<proteinExistence type="predicted"/>
<keyword evidence="3" id="KW-1185">Reference proteome</keyword>
<name>A0A7J7E564_DICBM</name>
<evidence type="ECO:0000313" key="3">
    <source>
        <dbReference type="Proteomes" id="UP000551758"/>
    </source>
</evidence>
<sequence length="302" mass="34389">MSIAIHEREEGPQLSFYFQNLSTCSEYSPFYGPGLKSAVKTLLLYYVKSFEKAFTDGGKKDEKKERKSLVYLWEALKSFSKLRSSTSIPKPLISFKEIFAILARKKQISYKQVDNRDILKCLSHEELAGIPDPRKAVCKRKCSTVKSRIEKKTEMVLATIISQMVVTRMVVPTCLNLTICLVIILLKIRSRLLLVIKALVLNLVSLCCAQKKFVIATSTEIYVRISIHLIDVYFKEKLHKPSHQEDEMFDIGKAKNQVTEQCKIHQKAIDSQYMSKIKAVLQLTAICVPCSLSQKEIGALIF</sequence>
<feature type="transmembrane region" description="Helical" evidence="1">
    <location>
        <begin position="156"/>
        <end position="186"/>
    </location>
</feature>
<dbReference type="GO" id="GO:0002181">
    <property type="term" value="P:cytoplasmic translation"/>
    <property type="evidence" value="ECO:0007669"/>
    <property type="project" value="TreeGrafter"/>
</dbReference>
<dbReference type="PANTHER" id="PTHR10715:SF0">
    <property type="entry name" value="LARGE RIBOSOMAL SUBUNIT PROTEIN EL6"/>
    <property type="match status" value="1"/>
</dbReference>
<protein>
    <submittedName>
        <fullName evidence="2">Uncharacterized protein</fullName>
    </submittedName>
</protein>
<dbReference type="Pfam" id="PF01159">
    <property type="entry name" value="Ribosomal_L6e"/>
    <property type="match status" value="1"/>
</dbReference>
<dbReference type="GO" id="GO:0003735">
    <property type="term" value="F:structural constituent of ribosome"/>
    <property type="evidence" value="ECO:0007669"/>
    <property type="project" value="InterPro"/>
</dbReference>
<gene>
    <name evidence="2" type="ORF">HPG69_004922</name>
</gene>
<dbReference type="Proteomes" id="UP000551758">
    <property type="component" value="Unassembled WGS sequence"/>
</dbReference>
<reference evidence="2 3" key="1">
    <citation type="journal article" date="2020" name="Mol. Biol. Evol.">
        <title>Interspecific Gene Flow and the Evolution of Specialization in Black and White Rhinoceros.</title>
        <authorList>
            <person name="Moodley Y."/>
            <person name="Westbury M.V."/>
            <person name="Russo I.M."/>
            <person name="Gopalakrishnan S."/>
            <person name="Rakotoarivelo A."/>
            <person name="Olsen R.A."/>
            <person name="Prost S."/>
            <person name="Tunstall T."/>
            <person name="Ryder O.A."/>
            <person name="Dalen L."/>
            <person name="Bruford M.W."/>
        </authorList>
    </citation>
    <scope>NUCLEOTIDE SEQUENCE [LARGE SCALE GENOMIC DNA]</scope>
    <source>
        <strain evidence="2">SBR-YM</strain>
        <tissue evidence="2">Skin</tissue>
    </source>
</reference>
<dbReference type="GO" id="GO:0000027">
    <property type="term" value="P:ribosomal large subunit assembly"/>
    <property type="evidence" value="ECO:0007669"/>
    <property type="project" value="TreeGrafter"/>
</dbReference>
<dbReference type="GO" id="GO:0003723">
    <property type="term" value="F:RNA binding"/>
    <property type="evidence" value="ECO:0007669"/>
    <property type="project" value="TreeGrafter"/>
</dbReference>
<dbReference type="InterPro" id="IPR000915">
    <property type="entry name" value="60S_ribosomal_eL6"/>
</dbReference>
<dbReference type="GO" id="GO:0022625">
    <property type="term" value="C:cytosolic large ribosomal subunit"/>
    <property type="evidence" value="ECO:0007669"/>
    <property type="project" value="TreeGrafter"/>
</dbReference>
<accession>A0A7J7E564</accession>
<keyword evidence="1" id="KW-1133">Transmembrane helix</keyword>
<dbReference type="EMBL" id="JACDTQ010004070">
    <property type="protein sequence ID" value="KAF5910831.1"/>
    <property type="molecule type" value="Genomic_DNA"/>
</dbReference>